<dbReference type="RefSeq" id="WP_379902135.1">
    <property type="nucleotide sequence ID" value="NZ_JBHRTR010000028.1"/>
</dbReference>
<feature type="transmembrane region" description="Helical" evidence="1">
    <location>
        <begin position="97"/>
        <end position="114"/>
    </location>
</feature>
<keyword evidence="3" id="KW-1185">Reference proteome</keyword>
<keyword evidence="1" id="KW-1133">Transmembrane helix</keyword>
<dbReference type="EMBL" id="JBHRTR010000028">
    <property type="protein sequence ID" value="MFC3228733.1"/>
    <property type="molecule type" value="Genomic_DNA"/>
</dbReference>
<accession>A0ABV7L2U8</accession>
<feature type="transmembrane region" description="Helical" evidence="1">
    <location>
        <begin position="73"/>
        <end position="90"/>
    </location>
</feature>
<evidence type="ECO:0000313" key="2">
    <source>
        <dbReference type="EMBL" id="MFC3228733.1"/>
    </source>
</evidence>
<proteinExistence type="predicted"/>
<feature type="transmembrane region" description="Helical" evidence="1">
    <location>
        <begin position="24"/>
        <end position="47"/>
    </location>
</feature>
<keyword evidence="1" id="KW-0812">Transmembrane</keyword>
<evidence type="ECO:0000313" key="3">
    <source>
        <dbReference type="Proteomes" id="UP001595528"/>
    </source>
</evidence>
<organism evidence="2 3">
    <name type="scientific">Marinibaculum pumilum</name>
    <dbReference type="NCBI Taxonomy" id="1766165"/>
    <lineage>
        <taxon>Bacteria</taxon>
        <taxon>Pseudomonadati</taxon>
        <taxon>Pseudomonadota</taxon>
        <taxon>Alphaproteobacteria</taxon>
        <taxon>Rhodospirillales</taxon>
        <taxon>Rhodospirillaceae</taxon>
        <taxon>Marinibaculum</taxon>
    </lineage>
</organism>
<reference evidence="3" key="1">
    <citation type="journal article" date="2019" name="Int. J. Syst. Evol. Microbiol.">
        <title>The Global Catalogue of Microorganisms (GCM) 10K type strain sequencing project: providing services to taxonomists for standard genome sequencing and annotation.</title>
        <authorList>
            <consortium name="The Broad Institute Genomics Platform"/>
            <consortium name="The Broad Institute Genome Sequencing Center for Infectious Disease"/>
            <person name="Wu L."/>
            <person name="Ma J."/>
        </authorList>
    </citation>
    <scope>NUCLEOTIDE SEQUENCE [LARGE SCALE GENOMIC DNA]</scope>
    <source>
        <strain evidence="3">KCTC 42964</strain>
    </source>
</reference>
<sequence>MTLPAHGPKPLGLRRSKRRWAFSLTRFGAVTLFALVLVHLAFLYVVADQSPAWAHGMRAVQDLLLADAGARGLAGWLFVILALLCAVALWSAASRAAALLFFGVSLWDAWWRIWELEQRAQSGLGYEFLPYFGALVAFIALFASVLALIGSLFADRSGGSRIDGSLID</sequence>
<protein>
    <submittedName>
        <fullName evidence="2">Uncharacterized protein</fullName>
    </submittedName>
</protein>
<feature type="transmembrane region" description="Helical" evidence="1">
    <location>
        <begin position="134"/>
        <end position="154"/>
    </location>
</feature>
<evidence type="ECO:0000256" key="1">
    <source>
        <dbReference type="SAM" id="Phobius"/>
    </source>
</evidence>
<keyword evidence="1" id="KW-0472">Membrane</keyword>
<comment type="caution">
    <text evidence="2">The sequence shown here is derived from an EMBL/GenBank/DDBJ whole genome shotgun (WGS) entry which is preliminary data.</text>
</comment>
<gene>
    <name evidence="2" type="ORF">ACFOGJ_15925</name>
</gene>
<name>A0ABV7L2U8_9PROT</name>
<dbReference type="Proteomes" id="UP001595528">
    <property type="component" value="Unassembled WGS sequence"/>
</dbReference>